<feature type="transmembrane region" description="Helical" evidence="8">
    <location>
        <begin position="69"/>
        <end position="91"/>
    </location>
</feature>
<dbReference type="Gene3D" id="1.20.1740.10">
    <property type="entry name" value="Amino acid/polyamine transporter I"/>
    <property type="match status" value="1"/>
</dbReference>
<dbReference type="GO" id="GO:0006865">
    <property type="term" value="P:amino acid transport"/>
    <property type="evidence" value="ECO:0007669"/>
    <property type="project" value="UniProtKB-KW"/>
</dbReference>
<evidence type="ECO:0000256" key="2">
    <source>
        <dbReference type="ARBA" id="ARBA00022448"/>
    </source>
</evidence>
<feature type="transmembrane region" description="Helical" evidence="8">
    <location>
        <begin position="382"/>
        <end position="402"/>
    </location>
</feature>
<comment type="caution">
    <text evidence="10">The sequence shown here is derived from an EMBL/GenBank/DDBJ whole genome shotgun (WGS) entry which is preliminary data.</text>
</comment>
<feature type="compositionally biased region" description="Polar residues" evidence="7">
    <location>
        <begin position="1"/>
        <end position="22"/>
    </location>
</feature>
<organism evidence="10 11">
    <name type="scientific">Cuscuta epithymum</name>
    <dbReference type="NCBI Taxonomy" id="186058"/>
    <lineage>
        <taxon>Eukaryota</taxon>
        <taxon>Viridiplantae</taxon>
        <taxon>Streptophyta</taxon>
        <taxon>Embryophyta</taxon>
        <taxon>Tracheophyta</taxon>
        <taxon>Spermatophyta</taxon>
        <taxon>Magnoliopsida</taxon>
        <taxon>eudicotyledons</taxon>
        <taxon>Gunneridae</taxon>
        <taxon>Pentapetalae</taxon>
        <taxon>asterids</taxon>
        <taxon>lamiids</taxon>
        <taxon>Solanales</taxon>
        <taxon>Convolvulaceae</taxon>
        <taxon>Cuscuteae</taxon>
        <taxon>Cuscuta</taxon>
        <taxon>Cuscuta subgen. Cuscuta</taxon>
    </lineage>
</organism>
<evidence type="ECO:0000256" key="6">
    <source>
        <dbReference type="ARBA" id="ARBA00023136"/>
    </source>
</evidence>
<evidence type="ECO:0000256" key="8">
    <source>
        <dbReference type="SAM" id="Phobius"/>
    </source>
</evidence>
<feature type="transmembrane region" description="Helical" evidence="8">
    <location>
        <begin position="414"/>
        <end position="433"/>
    </location>
</feature>
<sequence length="449" mass="49651">MTQQTASSEVNENNERSTAGNQSEKDLNSWLPITASREAKWWYSTFHNVTAMVGAGVLGLPFAMSQLGWTYGILTIILSWVVTLYSLWQLVDLHEAVPGKRFDRYPELGEHAFGPRLGYWTVMPSQMLVQVGSDIVYNVTGGKSIKKAAEILFPKFQIRQTYYIVFFTMVQFVLSQAPNFNSIKGLSLLAAIMSFSYSMIAFVTSLLKGSHHHPSSYGTRPDTAAGKVFNAFNAMGTIAFAFAGHSVALEIQATIPSSPEAPSKKPMWKGVIWAYVIVFICYVSVAASGFWAFGDLVEDDILISLERPSWLIAVANVMVFIHVLGSYQVFAMPVFDALEAYVVINLGFTPSAYIRLFARSAYVAFVGLVAVCVPFFGGLLGFFGGLVFSATSYFMPCIIWLIIKRPKKWSFHWLASWVSIIVGVLIAVLSPIGGAREIVLQAKTYKLFS</sequence>
<dbReference type="EMBL" id="CAMAPF010000024">
    <property type="protein sequence ID" value="CAH9073875.1"/>
    <property type="molecule type" value="Genomic_DNA"/>
</dbReference>
<reference evidence="10" key="1">
    <citation type="submission" date="2022-07" db="EMBL/GenBank/DDBJ databases">
        <authorList>
            <person name="Macas J."/>
            <person name="Novak P."/>
            <person name="Neumann P."/>
        </authorList>
    </citation>
    <scope>NUCLEOTIDE SEQUENCE</scope>
</reference>
<keyword evidence="4" id="KW-0029">Amino-acid transport</keyword>
<evidence type="ECO:0000313" key="11">
    <source>
        <dbReference type="Proteomes" id="UP001152523"/>
    </source>
</evidence>
<proteinExistence type="predicted"/>
<keyword evidence="2" id="KW-0813">Transport</keyword>
<dbReference type="InterPro" id="IPR013057">
    <property type="entry name" value="AA_transpt_TM"/>
</dbReference>
<dbReference type="Proteomes" id="UP001152523">
    <property type="component" value="Unassembled WGS sequence"/>
</dbReference>
<feature type="domain" description="Amino acid transporter transmembrane" evidence="9">
    <location>
        <begin position="38"/>
        <end position="432"/>
    </location>
</feature>
<keyword evidence="6 8" id="KW-0472">Membrane</keyword>
<feature type="transmembrane region" description="Helical" evidence="8">
    <location>
        <begin position="356"/>
        <end position="376"/>
    </location>
</feature>
<keyword evidence="5 8" id="KW-1133">Transmembrane helix</keyword>
<feature type="transmembrane region" description="Helical" evidence="8">
    <location>
        <begin position="41"/>
        <end position="63"/>
    </location>
</feature>
<evidence type="ECO:0000256" key="3">
    <source>
        <dbReference type="ARBA" id="ARBA00022692"/>
    </source>
</evidence>
<evidence type="ECO:0000256" key="7">
    <source>
        <dbReference type="SAM" id="MobiDB-lite"/>
    </source>
</evidence>
<evidence type="ECO:0000256" key="5">
    <source>
        <dbReference type="ARBA" id="ARBA00022989"/>
    </source>
</evidence>
<accession>A0AAV0CCC9</accession>
<feature type="transmembrane region" description="Helical" evidence="8">
    <location>
        <begin position="313"/>
        <end position="335"/>
    </location>
</feature>
<evidence type="ECO:0000256" key="4">
    <source>
        <dbReference type="ARBA" id="ARBA00022970"/>
    </source>
</evidence>
<dbReference type="GO" id="GO:0016020">
    <property type="term" value="C:membrane"/>
    <property type="evidence" value="ECO:0007669"/>
    <property type="project" value="UniProtKB-SubCell"/>
</dbReference>
<feature type="region of interest" description="Disordered" evidence="7">
    <location>
        <begin position="1"/>
        <end position="24"/>
    </location>
</feature>
<gene>
    <name evidence="10" type="ORF">CEPIT_LOCUS4776</name>
</gene>
<keyword evidence="11" id="KW-1185">Reference proteome</keyword>
<dbReference type="Pfam" id="PF01490">
    <property type="entry name" value="Aa_trans"/>
    <property type="match status" value="1"/>
</dbReference>
<protein>
    <recommendedName>
        <fullName evidence="9">Amino acid transporter transmembrane domain-containing protein</fullName>
    </recommendedName>
</protein>
<keyword evidence="3 8" id="KW-0812">Transmembrane</keyword>
<evidence type="ECO:0000259" key="9">
    <source>
        <dbReference type="Pfam" id="PF01490"/>
    </source>
</evidence>
<feature type="transmembrane region" description="Helical" evidence="8">
    <location>
        <begin position="272"/>
        <end position="293"/>
    </location>
</feature>
<evidence type="ECO:0000256" key="1">
    <source>
        <dbReference type="ARBA" id="ARBA00004370"/>
    </source>
</evidence>
<name>A0AAV0CCC9_9ASTE</name>
<dbReference type="PANTHER" id="PTHR48017">
    <property type="entry name" value="OS05G0424000 PROTEIN-RELATED"/>
    <property type="match status" value="1"/>
</dbReference>
<comment type="subcellular location">
    <subcellularLocation>
        <location evidence="1">Membrane</location>
    </subcellularLocation>
</comment>
<evidence type="ECO:0000313" key="10">
    <source>
        <dbReference type="EMBL" id="CAH9073875.1"/>
    </source>
</evidence>
<dbReference type="AlphaFoldDB" id="A0AAV0CCC9"/>
<feature type="transmembrane region" description="Helical" evidence="8">
    <location>
        <begin position="186"/>
        <end position="207"/>
    </location>
</feature>